<gene>
    <name evidence="3" type="primary">98</name>
    <name evidence="3" type="ORF">SEA_RONALDO_98</name>
</gene>
<feature type="domain" description="HNH nuclease" evidence="2">
    <location>
        <begin position="5"/>
        <end position="54"/>
    </location>
</feature>
<name>A0A346FD46_9CAUD</name>
<dbReference type="GeneID" id="54998678"/>
<sequence length="108" mass="12379">MSESGCRKTVSNRSGGLCEKCGRPGTDMHHRRNRSQGGKWNPANVIHLCRDCHAYMTTHPLKGYQGGWMIKGFQSEYDSPLLRWGTWVFIDDDGEVKDALDVYVQWPY</sequence>
<dbReference type="GO" id="GO:0008270">
    <property type="term" value="F:zinc ion binding"/>
    <property type="evidence" value="ECO:0007669"/>
    <property type="project" value="InterPro"/>
</dbReference>
<dbReference type="InterPro" id="IPR003615">
    <property type="entry name" value="HNH_nuc"/>
</dbReference>
<feature type="compositionally biased region" description="Polar residues" evidence="1">
    <location>
        <begin position="1"/>
        <end position="14"/>
    </location>
</feature>
<evidence type="ECO:0000256" key="1">
    <source>
        <dbReference type="SAM" id="MobiDB-lite"/>
    </source>
</evidence>
<dbReference type="GO" id="GO:0004519">
    <property type="term" value="F:endonuclease activity"/>
    <property type="evidence" value="ECO:0007669"/>
    <property type="project" value="UniProtKB-KW"/>
</dbReference>
<evidence type="ECO:0000313" key="4">
    <source>
        <dbReference type="Proteomes" id="UP000258385"/>
    </source>
</evidence>
<keyword evidence="4" id="KW-1185">Reference proteome</keyword>
<keyword evidence="3" id="KW-0540">Nuclease</keyword>
<dbReference type="InterPro" id="IPR002711">
    <property type="entry name" value="HNH"/>
</dbReference>
<protein>
    <submittedName>
        <fullName evidence="3">HNH endonuclease</fullName>
    </submittedName>
</protein>
<accession>A0A346FD46</accession>
<keyword evidence="3" id="KW-0255">Endonuclease</keyword>
<reference evidence="3 4" key="1">
    <citation type="submission" date="2018-06" db="EMBL/GenBank/DDBJ databases">
        <authorList>
            <person name="DeCurzio J.M."/>
            <person name="Delesalle V.A."/>
            <person name="Garlena R.A."/>
            <person name="Russell D.A."/>
            <person name="Pope W.H."/>
            <person name="Jacobs-Sera D."/>
            <person name="Hatfull G.F."/>
        </authorList>
    </citation>
    <scope>NUCLEOTIDE SEQUENCE [LARGE SCALE GENOMIC DNA]</scope>
</reference>
<evidence type="ECO:0000259" key="2">
    <source>
        <dbReference type="SMART" id="SM00507"/>
    </source>
</evidence>
<evidence type="ECO:0000313" key="3">
    <source>
        <dbReference type="EMBL" id="AXN53660.1"/>
    </source>
</evidence>
<dbReference type="EMBL" id="MH479925">
    <property type="protein sequence ID" value="AXN53660.1"/>
    <property type="molecule type" value="Genomic_DNA"/>
</dbReference>
<dbReference type="SMART" id="SM00507">
    <property type="entry name" value="HNHc"/>
    <property type="match status" value="1"/>
</dbReference>
<feature type="region of interest" description="Disordered" evidence="1">
    <location>
        <begin position="1"/>
        <end position="40"/>
    </location>
</feature>
<organism evidence="3 4">
    <name type="scientific">Gordonia phage Ronaldo</name>
    <dbReference type="NCBI Taxonomy" id="2250397"/>
    <lineage>
        <taxon>Viruses</taxon>
        <taxon>Duplodnaviria</taxon>
        <taxon>Heunggongvirae</taxon>
        <taxon>Uroviricota</taxon>
        <taxon>Caudoviricetes</taxon>
        <taxon>Ronaldovirus</taxon>
        <taxon>Ronaldovirus ronaldo</taxon>
    </lineage>
</organism>
<dbReference type="Gene3D" id="1.10.30.50">
    <property type="match status" value="1"/>
</dbReference>
<dbReference type="KEGG" id="vg:54998678"/>
<dbReference type="RefSeq" id="YP_009807794.1">
    <property type="nucleotide sequence ID" value="NC_048028.1"/>
</dbReference>
<dbReference type="CDD" id="cd00085">
    <property type="entry name" value="HNHc"/>
    <property type="match status" value="1"/>
</dbReference>
<keyword evidence="3" id="KW-0378">Hydrolase</keyword>
<dbReference type="GO" id="GO:0003676">
    <property type="term" value="F:nucleic acid binding"/>
    <property type="evidence" value="ECO:0007669"/>
    <property type="project" value="InterPro"/>
</dbReference>
<dbReference type="Pfam" id="PF01844">
    <property type="entry name" value="HNH"/>
    <property type="match status" value="1"/>
</dbReference>
<dbReference type="Proteomes" id="UP000258385">
    <property type="component" value="Segment"/>
</dbReference>
<proteinExistence type="predicted"/>